<dbReference type="AlphaFoldDB" id="A0AAE3ME30"/>
<evidence type="ECO:0000259" key="1">
    <source>
        <dbReference type="Pfam" id="PF09413"/>
    </source>
</evidence>
<dbReference type="SUPFAM" id="SSF54913">
    <property type="entry name" value="GlnB-like"/>
    <property type="match status" value="1"/>
</dbReference>
<dbReference type="InterPro" id="IPR011322">
    <property type="entry name" value="N-reg_PII-like_a/b"/>
</dbReference>
<evidence type="ECO:0000313" key="2">
    <source>
        <dbReference type="EMBL" id="MCW3805905.1"/>
    </source>
</evidence>
<dbReference type="Proteomes" id="UP001207408">
    <property type="component" value="Unassembled WGS sequence"/>
</dbReference>
<name>A0AAE3ME30_9BACT</name>
<organism evidence="2 3">
    <name type="scientific">Plebeiibacterium marinum</name>
    <dbReference type="NCBI Taxonomy" id="2992111"/>
    <lineage>
        <taxon>Bacteria</taxon>
        <taxon>Pseudomonadati</taxon>
        <taxon>Bacteroidota</taxon>
        <taxon>Bacteroidia</taxon>
        <taxon>Marinilabiliales</taxon>
        <taxon>Marinilabiliaceae</taxon>
        <taxon>Plebeiibacterium</taxon>
    </lineage>
</organism>
<reference evidence="2" key="1">
    <citation type="submission" date="2022-10" db="EMBL/GenBank/DDBJ databases">
        <authorList>
            <person name="Yu W.X."/>
        </authorList>
    </citation>
    <scope>NUCLEOTIDE SEQUENCE</scope>
    <source>
        <strain evidence="2">D04</strain>
    </source>
</reference>
<gene>
    <name evidence="2" type="ORF">OM074_09710</name>
</gene>
<accession>A0AAE3ME30</accession>
<sequence>MKTDTGNNLVEIYSGPSVEAGIVKSYLSDSGIEAYLKDEYMGTIAPWNVSAGGANPVKIFVPDSEMEQAKKLVDEYFNHINKNL</sequence>
<feature type="domain" description="DUF2007" evidence="1">
    <location>
        <begin position="10"/>
        <end position="75"/>
    </location>
</feature>
<proteinExistence type="predicted"/>
<keyword evidence="3" id="KW-1185">Reference proteome</keyword>
<dbReference type="EMBL" id="JAPDPI010000017">
    <property type="protein sequence ID" value="MCW3805905.1"/>
    <property type="molecule type" value="Genomic_DNA"/>
</dbReference>
<dbReference type="Pfam" id="PF09413">
    <property type="entry name" value="DUF2007"/>
    <property type="match status" value="1"/>
</dbReference>
<protein>
    <submittedName>
        <fullName evidence="2">DUF2007 domain-containing protein</fullName>
    </submittedName>
</protein>
<dbReference type="Gene3D" id="3.30.70.790">
    <property type="entry name" value="UreE, C-terminal domain"/>
    <property type="match status" value="1"/>
</dbReference>
<comment type="caution">
    <text evidence="2">The sequence shown here is derived from an EMBL/GenBank/DDBJ whole genome shotgun (WGS) entry which is preliminary data.</text>
</comment>
<evidence type="ECO:0000313" key="3">
    <source>
        <dbReference type="Proteomes" id="UP001207408"/>
    </source>
</evidence>
<dbReference type="RefSeq" id="WP_301199274.1">
    <property type="nucleotide sequence ID" value="NZ_JAPDPI010000017.1"/>
</dbReference>
<dbReference type="InterPro" id="IPR018551">
    <property type="entry name" value="DUF2007"/>
</dbReference>